<dbReference type="EMBL" id="QMEV01000057">
    <property type="protein sequence ID" value="RAV06821.1"/>
    <property type="molecule type" value="Genomic_DNA"/>
</dbReference>
<sequence>MRPQLRCRNRDAQGNPQLSRFRENSRLGVRSCPRDSFVGGLAGRRDLPLGMLMRRGHPRLRLRADALNFCLRPSCRSLGFRERLRDPLVSGLAGRRYLPLGLTACCGQLRGVVGLGTFELAAELLEGLLGARAFGGAFGGALLCACFCGAGPFVCCGQFAGVVGVCLFELAAELLEGLLGARAFGGAFGGALLCACFCGAGPFVCCG</sequence>
<organism evidence="1 2">
    <name type="scientific">Mycobacterium colombiense</name>
    <dbReference type="NCBI Taxonomy" id="339268"/>
    <lineage>
        <taxon>Bacteria</taxon>
        <taxon>Bacillati</taxon>
        <taxon>Actinomycetota</taxon>
        <taxon>Actinomycetes</taxon>
        <taxon>Mycobacteriales</taxon>
        <taxon>Mycobacteriaceae</taxon>
        <taxon>Mycobacterium</taxon>
        <taxon>Mycobacterium avium complex (MAC)</taxon>
    </lineage>
</organism>
<gene>
    <name evidence="1" type="ORF">DQP57_20530</name>
</gene>
<name>A0A329LG83_9MYCO</name>
<reference evidence="1 2" key="1">
    <citation type="submission" date="2018-06" db="EMBL/GenBank/DDBJ databases">
        <title>NTM in soil in Japan.</title>
        <authorList>
            <person name="Ohya K."/>
        </authorList>
    </citation>
    <scope>NUCLEOTIDE SEQUENCE [LARGE SCALE GENOMIC DNA]</scope>
    <source>
        <strain evidence="1 2">GF28</strain>
    </source>
</reference>
<dbReference type="Proteomes" id="UP000250915">
    <property type="component" value="Unassembled WGS sequence"/>
</dbReference>
<comment type="caution">
    <text evidence="1">The sequence shown here is derived from an EMBL/GenBank/DDBJ whole genome shotgun (WGS) entry which is preliminary data.</text>
</comment>
<proteinExistence type="predicted"/>
<protein>
    <submittedName>
        <fullName evidence="1">Uncharacterized protein</fullName>
    </submittedName>
</protein>
<evidence type="ECO:0000313" key="1">
    <source>
        <dbReference type="EMBL" id="RAV06821.1"/>
    </source>
</evidence>
<evidence type="ECO:0000313" key="2">
    <source>
        <dbReference type="Proteomes" id="UP000250915"/>
    </source>
</evidence>
<accession>A0A329LG83</accession>
<dbReference type="AlphaFoldDB" id="A0A329LG83"/>